<reference evidence="2 3" key="1">
    <citation type="submission" date="2015-05" db="EMBL/GenBank/DDBJ databases">
        <title>Genome sequencing and analysis of members of genus Stenotrophomonas.</title>
        <authorList>
            <person name="Patil P.P."/>
            <person name="Midha S."/>
            <person name="Patil P.B."/>
        </authorList>
    </citation>
    <scope>NUCLEOTIDE SEQUENCE [LARGE SCALE GENOMIC DNA]</scope>
    <source>
        <strain evidence="2 3">DSM 12575</strain>
    </source>
</reference>
<feature type="domain" description="DUF58" evidence="1">
    <location>
        <begin position="60"/>
        <end position="238"/>
    </location>
</feature>
<gene>
    <name evidence="2" type="ORF">ABB22_06310</name>
</gene>
<evidence type="ECO:0000313" key="2">
    <source>
        <dbReference type="EMBL" id="KRG58791.1"/>
    </source>
</evidence>
<proteinExistence type="predicted"/>
<evidence type="ECO:0000313" key="3">
    <source>
        <dbReference type="Proteomes" id="UP000050902"/>
    </source>
</evidence>
<dbReference type="PANTHER" id="PTHR33608:SF12">
    <property type="entry name" value="DUF58 DOMAIN-CONTAINING PROTEIN"/>
    <property type="match status" value="1"/>
</dbReference>
<protein>
    <submittedName>
        <fullName evidence="2">ATPase</fullName>
    </submittedName>
</protein>
<dbReference type="InterPro" id="IPR002881">
    <property type="entry name" value="DUF58"/>
</dbReference>
<dbReference type="PANTHER" id="PTHR33608">
    <property type="entry name" value="BLL2464 PROTEIN"/>
    <property type="match status" value="1"/>
</dbReference>
<dbReference type="Pfam" id="PF01882">
    <property type="entry name" value="DUF58"/>
    <property type="match status" value="1"/>
</dbReference>
<dbReference type="EMBL" id="LDJG01000007">
    <property type="protein sequence ID" value="KRG58791.1"/>
    <property type="molecule type" value="Genomic_DNA"/>
</dbReference>
<name>A0ABR5NLP0_9GAMM</name>
<evidence type="ECO:0000259" key="1">
    <source>
        <dbReference type="Pfam" id="PF01882"/>
    </source>
</evidence>
<organism evidence="2 3">
    <name type="scientific">Stenotrophomonas nitritireducens</name>
    <dbReference type="NCBI Taxonomy" id="83617"/>
    <lineage>
        <taxon>Bacteria</taxon>
        <taxon>Pseudomonadati</taxon>
        <taxon>Pseudomonadota</taxon>
        <taxon>Gammaproteobacteria</taxon>
        <taxon>Lysobacterales</taxon>
        <taxon>Lysobacteraceae</taxon>
        <taxon>Stenotrophomonas</taxon>
    </lineage>
</organism>
<dbReference type="Proteomes" id="UP000050902">
    <property type="component" value="Unassembled WGS sequence"/>
</dbReference>
<comment type="caution">
    <text evidence="2">The sequence shown here is derived from an EMBL/GenBank/DDBJ whole genome shotgun (WGS) entry which is preliminary data.</text>
</comment>
<dbReference type="RefSeq" id="WP_055771585.1">
    <property type="nucleotide sequence ID" value="NZ_LDJG01000007.1"/>
</dbReference>
<accession>A0ABR5NLP0</accession>
<keyword evidence="3" id="KW-1185">Reference proteome</keyword>
<sequence>MAAAQAAPAPSGGEGIVPSLAELIALRRSATRGRDPRHGLRGVSARATSAQRGRGMEYAESREYVAGDDARHIDWKLSARTGFTHTKTFQAERERLTLLVADTAPALYFGTRARFKSVQAARAGAVAAWSALRDGDRVAALCSGREDGLVPPAGGMRGVLRVLDALVRWYHAPSAAGAGLQSALERATRLLHPGARALVLADPASALAVAPATWSALSMHVDVRLLLLVDPLEMQPPECLLPVVAPGGRMELDLAGGAMRDAWHEAFVAPVETLCQALPGRRIQVQVLASDDASDAWLGAAAGRGGG</sequence>